<dbReference type="EMBL" id="BNBD01000010">
    <property type="protein sequence ID" value="GHF59754.1"/>
    <property type="molecule type" value="Genomic_DNA"/>
</dbReference>
<evidence type="ECO:0000256" key="1">
    <source>
        <dbReference type="SAM" id="MobiDB-lite"/>
    </source>
</evidence>
<accession>A0A919B7E5</accession>
<dbReference type="InterPro" id="IPR045512">
    <property type="entry name" value="DUF6480"/>
</dbReference>
<dbReference type="AlphaFoldDB" id="A0A919B7E5"/>
<sequence>MTAPQPGPDPDRIPRGGPPAETPPGEGSLSEAGPKQPYDRVKRWGAIPCLLITVLFILVIVVLVILVAVGT</sequence>
<keyword evidence="2" id="KW-0812">Transmembrane</keyword>
<comment type="caution">
    <text evidence="3">The sequence shown here is derived from an EMBL/GenBank/DDBJ whole genome shotgun (WGS) entry which is preliminary data.</text>
</comment>
<reference evidence="3" key="2">
    <citation type="submission" date="2020-09" db="EMBL/GenBank/DDBJ databases">
        <authorList>
            <person name="Sun Q."/>
            <person name="Ohkuma M."/>
        </authorList>
    </citation>
    <scope>NUCLEOTIDE SEQUENCE</scope>
    <source>
        <strain evidence="3">JCM 4059</strain>
    </source>
</reference>
<keyword evidence="2" id="KW-1133">Transmembrane helix</keyword>
<feature type="transmembrane region" description="Helical" evidence="2">
    <location>
        <begin position="44"/>
        <end position="69"/>
    </location>
</feature>
<keyword evidence="4" id="KW-1185">Reference proteome</keyword>
<keyword evidence="2" id="KW-0472">Membrane</keyword>
<feature type="region of interest" description="Disordered" evidence="1">
    <location>
        <begin position="1"/>
        <end position="35"/>
    </location>
</feature>
<evidence type="ECO:0000313" key="3">
    <source>
        <dbReference type="EMBL" id="GHF59754.1"/>
    </source>
</evidence>
<dbReference type="Proteomes" id="UP000638313">
    <property type="component" value="Unassembled WGS sequence"/>
</dbReference>
<dbReference type="RefSeq" id="WP_190131609.1">
    <property type="nucleotide sequence ID" value="NZ_BNBD01000010.1"/>
</dbReference>
<name>A0A919B7E5_9ACTN</name>
<dbReference type="Pfam" id="PF20088">
    <property type="entry name" value="DUF6480"/>
    <property type="match status" value="1"/>
</dbReference>
<protein>
    <submittedName>
        <fullName evidence="3">Uncharacterized protein</fullName>
    </submittedName>
</protein>
<evidence type="ECO:0000313" key="4">
    <source>
        <dbReference type="Proteomes" id="UP000638313"/>
    </source>
</evidence>
<gene>
    <name evidence="3" type="ORF">GCM10010218_46630</name>
</gene>
<reference evidence="3" key="1">
    <citation type="journal article" date="2014" name="Int. J. Syst. Evol. Microbiol.">
        <title>Complete genome sequence of Corynebacterium casei LMG S-19264T (=DSM 44701T), isolated from a smear-ripened cheese.</title>
        <authorList>
            <consortium name="US DOE Joint Genome Institute (JGI-PGF)"/>
            <person name="Walter F."/>
            <person name="Albersmeier A."/>
            <person name="Kalinowski J."/>
            <person name="Ruckert C."/>
        </authorList>
    </citation>
    <scope>NUCLEOTIDE SEQUENCE</scope>
    <source>
        <strain evidence="3">JCM 4059</strain>
    </source>
</reference>
<organism evidence="3 4">
    <name type="scientific">Streptomyces mashuensis</name>
    <dbReference type="NCBI Taxonomy" id="33904"/>
    <lineage>
        <taxon>Bacteria</taxon>
        <taxon>Bacillati</taxon>
        <taxon>Actinomycetota</taxon>
        <taxon>Actinomycetes</taxon>
        <taxon>Kitasatosporales</taxon>
        <taxon>Streptomycetaceae</taxon>
        <taxon>Streptomyces</taxon>
    </lineage>
</organism>
<proteinExistence type="predicted"/>
<evidence type="ECO:0000256" key="2">
    <source>
        <dbReference type="SAM" id="Phobius"/>
    </source>
</evidence>